<dbReference type="AlphaFoldDB" id="A0A0F9BAQ2"/>
<organism evidence="1">
    <name type="scientific">marine sediment metagenome</name>
    <dbReference type="NCBI Taxonomy" id="412755"/>
    <lineage>
        <taxon>unclassified sequences</taxon>
        <taxon>metagenomes</taxon>
        <taxon>ecological metagenomes</taxon>
    </lineage>
</organism>
<evidence type="ECO:0000313" key="1">
    <source>
        <dbReference type="EMBL" id="KKL10897.1"/>
    </source>
</evidence>
<gene>
    <name evidence="1" type="ORF">LCGC14_2551230</name>
</gene>
<protein>
    <submittedName>
        <fullName evidence="1">Uncharacterized protein</fullName>
    </submittedName>
</protein>
<sequence length="57" mass="6177">MKEGISLQEIILAGDALVVHLDCPPVEAEAARAEAHNALREWRRVSDAGKAKLGIQE</sequence>
<dbReference type="EMBL" id="LAZR01041877">
    <property type="protein sequence ID" value="KKL10897.1"/>
    <property type="molecule type" value="Genomic_DNA"/>
</dbReference>
<accession>A0A0F9BAQ2</accession>
<name>A0A0F9BAQ2_9ZZZZ</name>
<comment type="caution">
    <text evidence="1">The sequence shown here is derived from an EMBL/GenBank/DDBJ whole genome shotgun (WGS) entry which is preliminary data.</text>
</comment>
<proteinExistence type="predicted"/>
<reference evidence="1" key="1">
    <citation type="journal article" date="2015" name="Nature">
        <title>Complex archaea that bridge the gap between prokaryotes and eukaryotes.</title>
        <authorList>
            <person name="Spang A."/>
            <person name="Saw J.H."/>
            <person name="Jorgensen S.L."/>
            <person name="Zaremba-Niedzwiedzka K."/>
            <person name="Martijn J."/>
            <person name="Lind A.E."/>
            <person name="van Eijk R."/>
            <person name="Schleper C."/>
            <person name="Guy L."/>
            <person name="Ettema T.J."/>
        </authorList>
    </citation>
    <scope>NUCLEOTIDE SEQUENCE</scope>
</reference>